<gene>
    <name evidence="1" type="ORF">ACFS6H_03185</name>
</gene>
<organism evidence="1 2">
    <name type="scientific">Terrimonas rubra</name>
    <dbReference type="NCBI Taxonomy" id="1035890"/>
    <lineage>
        <taxon>Bacteria</taxon>
        <taxon>Pseudomonadati</taxon>
        <taxon>Bacteroidota</taxon>
        <taxon>Chitinophagia</taxon>
        <taxon>Chitinophagales</taxon>
        <taxon>Chitinophagaceae</taxon>
        <taxon>Terrimonas</taxon>
    </lineage>
</organism>
<dbReference type="EMBL" id="JBHUOZ010000001">
    <property type="protein sequence ID" value="MFD2918699.1"/>
    <property type="molecule type" value="Genomic_DNA"/>
</dbReference>
<name>A0ABW6A0Z9_9BACT</name>
<comment type="caution">
    <text evidence="1">The sequence shown here is derived from an EMBL/GenBank/DDBJ whole genome shotgun (WGS) entry which is preliminary data.</text>
</comment>
<protein>
    <recommendedName>
        <fullName evidence="3">Quercetin 2,3-dioxygenase C-terminal cupin domain-containing protein</fullName>
    </recommendedName>
</protein>
<evidence type="ECO:0000313" key="1">
    <source>
        <dbReference type="EMBL" id="MFD2918699.1"/>
    </source>
</evidence>
<reference evidence="2" key="1">
    <citation type="journal article" date="2019" name="Int. J. Syst. Evol. Microbiol.">
        <title>The Global Catalogue of Microorganisms (GCM) 10K type strain sequencing project: providing services to taxonomists for standard genome sequencing and annotation.</title>
        <authorList>
            <consortium name="The Broad Institute Genomics Platform"/>
            <consortium name="The Broad Institute Genome Sequencing Center for Infectious Disease"/>
            <person name="Wu L."/>
            <person name="Ma J."/>
        </authorList>
    </citation>
    <scope>NUCLEOTIDE SEQUENCE [LARGE SCALE GENOMIC DNA]</scope>
    <source>
        <strain evidence="2">KCTC 23299</strain>
    </source>
</reference>
<evidence type="ECO:0000313" key="2">
    <source>
        <dbReference type="Proteomes" id="UP001597511"/>
    </source>
</evidence>
<accession>A0ABW6A0Z9</accession>
<dbReference type="Proteomes" id="UP001597511">
    <property type="component" value="Unassembled WGS sequence"/>
</dbReference>
<sequence>MISQTQAQLILDERRIICETTTSRKRISLSQENRLQTGINGYNSITGFEEIMLAGAAAEIIQLNNRFTYLVLPTEGAVNCITIVDQTTVTAGQACVISAGNTSELVLENPFKDYLVSVLVITVVNSNPADMAGVYTYSDVNKHMDTLVPVLPDPGQYNKNILAVALGLFAGRGEAIYAPVQNIPTATTVFVLQGAFEVDGRLLHQGDTLVVWDALHMEMEALSNRAMLLLLETRLTKFTATHYLY</sequence>
<proteinExistence type="predicted"/>
<evidence type="ECO:0008006" key="3">
    <source>
        <dbReference type="Google" id="ProtNLM"/>
    </source>
</evidence>
<dbReference type="RefSeq" id="WP_386095147.1">
    <property type="nucleotide sequence ID" value="NZ_JBHUOZ010000001.1"/>
</dbReference>
<keyword evidence="2" id="KW-1185">Reference proteome</keyword>